<feature type="compositionally biased region" description="Basic and acidic residues" evidence="11">
    <location>
        <begin position="385"/>
        <end position="399"/>
    </location>
</feature>
<comment type="subcellular location">
    <subcellularLocation>
        <location evidence="1">Endoplasmic reticulum membrane</location>
        <topology evidence="1">Single-pass type IV membrane protein</topology>
    </subcellularLocation>
</comment>
<keyword evidence="7 10" id="KW-0175">Coiled coil</keyword>
<feature type="region of interest" description="Disordered" evidence="11">
    <location>
        <begin position="152"/>
        <end position="175"/>
    </location>
</feature>
<dbReference type="GO" id="GO:0005484">
    <property type="term" value="F:SNAP receptor activity"/>
    <property type="evidence" value="ECO:0007669"/>
    <property type="project" value="InterPro"/>
</dbReference>
<evidence type="ECO:0000256" key="1">
    <source>
        <dbReference type="ARBA" id="ARBA00004163"/>
    </source>
</evidence>
<dbReference type="Proteomes" id="UP000265663">
    <property type="component" value="Unassembled WGS sequence"/>
</dbReference>
<evidence type="ECO:0000256" key="11">
    <source>
        <dbReference type="SAM" id="MobiDB-lite"/>
    </source>
</evidence>
<evidence type="ECO:0000256" key="10">
    <source>
        <dbReference type="SAM" id="Coils"/>
    </source>
</evidence>
<keyword evidence="2" id="KW-0813">Transport</keyword>
<keyword evidence="4" id="KW-0256">Endoplasmic reticulum</keyword>
<evidence type="ECO:0000256" key="3">
    <source>
        <dbReference type="ARBA" id="ARBA00022692"/>
    </source>
</evidence>
<evidence type="ECO:0000256" key="7">
    <source>
        <dbReference type="ARBA" id="ARBA00023054"/>
    </source>
</evidence>
<evidence type="ECO:0000256" key="4">
    <source>
        <dbReference type="ARBA" id="ARBA00022824"/>
    </source>
</evidence>
<evidence type="ECO:0000313" key="15">
    <source>
        <dbReference type="Proteomes" id="UP000265663"/>
    </source>
</evidence>
<evidence type="ECO:0000256" key="9">
    <source>
        <dbReference type="ARBA" id="ARBA00037934"/>
    </source>
</evidence>
<reference evidence="14 15" key="1">
    <citation type="journal article" date="2014" name="PLoS ONE">
        <title>De novo Genome Assembly of the Fungal Plant Pathogen Pyrenophora semeniperda.</title>
        <authorList>
            <person name="Soliai M.M."/>
            <person name="Meyer S.E."/>
            <person name="Udall J.A."/>
            <person name="Elzinga D.E."/>
            <person name="Hermansen R.A."/>
            <person name="Bodily P.M."/>
            <person name="Hart A.A."/>
            <person name="Coleman C.E."/>
        </authorList>
    </citation>
    <scope>NUCLEOTIDE SEQUENCE [LARGE SCALE GENOMIC DNA]</scope>
    <source>
        <strain evidence="14 15">CCB06</strain>
        <tissue evidence="14">Mycelium</tissue>
    </source>
</reference>
<keyword evidence="6 12" id="KW-1133">Transmembrane helix</keyword>
<dbReference type="GO" id="GO:0031201">
    <property type="term" value="C:SNARE complex"/>
    <property type="evidence" value="ECO:0007669"/>
    <property type="project" value="TreeGrafter"/>
</dbReference>
<keyword evidence="5" id="KW-0931">ER-Golgi transport</keyword>
<comment type="similarity">
    <text evidence="9">Belongs to the SEC20 family.</text>
</comment>
<dbReference type="AlphaFoldDB" id="A0A3M7LXA3"/>
<dbReference type="InterPro" id="IPR005606">
    <property type="entry name" value="Sec20"/>
</dbReference>
<feature type="transmembrane region" description="Helical" evidence="12">
    <location>
        <begin position="252"/>
        <end position="270"/>
    </location>
</feature>
<feature type="region of interest" description="Disordered" evidence="11">
    <location>
        <begin position="326"/>
        <end position="457"/>
    </location>
</feature>
<feature type="compositionally biased region" description="Polar residues" evidence="11">
    <location>
        <begin position="152"/>
        <end position="174"/>
    </location>
</feature>
<dbReference type="PANTHER" id="PTHR12825">
    <property type="entry name" value="BNIP1-RELATED"/>
    <property type="match status" value="1"/>
</dbReference>
<dbReference type="GO" id="GO:0005789">
    <property type="term" value="C:endoplasmic reticulum membrane"/>
    <property type="evidence" value="ECO:0007669"/>
    <property type="project" value="UniProtKB-SubCell"/>
</dbReference>
<dbReference type="GO" id="GO:0006890">
    <property type="term" value="P:retrograde vesicle-mediated transport, Golgi to endoplasmic reticulum"/>
    <property type="evidence" value="ECO:0007669"/>
    <property type="project" value="InterPro"/>
</dbReference>
<dbReference type="Pfam" id="PF03908">
    <property type="entry name" value="Sec20"/>
    <property type="match status" value="1"/>
</dbReference>
<evidence type="ECO:0000256" key="6">
    <source>
        <dbReference type="ARBA" id="ARBA00022989"/>
    </source>
</evidence>
<protein>
    <submittedName>
        <fullName evidence="14">Sec20 domain</fullName>
    </submittedName>
</protein>
<keyword evidence="3 12" id="KW-0812">Transmembrane</keyword>
<dbReference type="InterPro" id="IPR056173">
    <property type="entry name" value="Sec20_C"/>
</dbReference>
<feature type="compositionally biased region" description="Basic and acidic residues" evidence="11">
    <location>
        <begin position="423"/>
        <end position="435"/>
    </location>
</feature>
<evidence type="ECO:0000313" key="14">
    <source>
        <dbReference type="EMBL" id="RMZ66897.1"/>
    </source>
</evidence>
<sequence>MGVSRATMAPIPATTQALTTRLNTLSESNKAIGQLIQRLAKLDFQPGSQPLDATDEGDVRLELSAEIHESLKDIEEKLELLRQEVEDVTLQSTFTGRRRNSTKDNEKSRLAVLLARLTEDLRLSRSQYRKAQLTAKHNADRAKLKERELLFSNLQSGSSTPSSTYRQRKQQQGISEGEIVAQASSDVTTALRRTHQLMQEELSRSRFAQETLEQSSAALEDLGEKYSDLNTLLANSKSLVTTLVKSTKTDTWYLETTFYILITTVIWLVFRRWLYGPLTWFLIWPLKLVFRVLFAVLPFGTASSAANSSVAVSSSFRTLIVQPSATGGIPRRQPNAEPHYIPAGRGGGARIHEHDPSPPNSYSQKVGKMAEHNQQQQQQQQTEEVPDHPQFRKQNREVDDGPVTLGDGTVLRESNKPRNPKKKMWEEDVESKKLEQAQQQVQQQQGAGEEERKRDEL</sequence>
<gene>
    <name evidence="14" type="ORF">GMOD_00002275</name>
</gene>
<dbReference type="EMBL" id="KE747809">
    <property type="protein sequence ID" value="RMZ66897.1"/>
    <property type="molecule type" value="Genomic_DNA"/>
</dbReference>
<feature type="domain" description="Sec20 C-terminal" evidence="13">
    <location>
        <begin position="183"/>
        <end position="272"/>
    </location>
</feature>
<dbReference type="OrthoDB" id="46868at2759"/>
<keyword evidence="8 12" id="KW-0472">Membrane</keyword>
<feature type="transmembrane region" description="Helical" evidence="12">
    <location>
        <begin position="282"/>
        <end position="300"/>
    </location>
</feature>
<evidence type="ECO:0000256" key="2">
    <source>
        <dbReference type="ARBA" id="ARBA00022448"/>
    </source>
</evidence>
<accession>A0A3M7LXA3</accession>
<keyword evidence="15" id="KW-1185">Reference proteome</keyword>
<name>A0A3M7LXA3_9PLEO</name>
<evidence type="ECO:0000256" key="5">
    <source>
        <dbReference type="ARBA" id="ARBA00022892"/>
    </source>
</evidence>
<dbReference type="PANTHER" id="PTHR12825:SF0">
    <property type="entry name" value="VESICLE TRANSPORT PROTEIN SEC20"/>
    <property type="match status" value="1"/>
</dbReference>
<organism evidence="14 15">
    <name type="scientific">Pyrenophora seminiperda CCB06</name>
    <dbReference type="NCBI Taxonomy" id="1302712"/>
    <lineage>
        <taxon>Eukaryota</taxon>
        <taxon>Fungi</taxon>
        <taxon>Dikarya</taxon>
        <taxon>Ascomycota</taxon>
        <taxon>Pezizomycotina</taxon>
        <taxon>Dothideomycetes</taxon>
        <taxon>Pleosporomycetidae</taxon>
        <taxon>Pleosporales</taxon>
        <taxon>Pleosporineae</taxon>
        <taxon>Pleosporaceae</taxon>
        <taxon>Pyrenophora</taxon>
    </lineage>
</organism>
<evidence type="ECO:0000259" key="13">
    <source>
        <dbReference type="Pfam" id="PF03908"/>
    </source>
</evidence>
<evidence type="ECO:0000256" key="12">
    <source>
        <dbReference type="SAM" id="Phobius"/>
    </source>
</evidence>
<proteinExistence type="inferred from homology"/>
<feature type="compositionally biased region" description="Low complexity" evidence="11">
    <location>
        <begin position="436"/>
        <end position="447"/>
    </location>
</feature>
<feature type="coiled-coil region" evidence="10">
    <location>
        <begin position="64"/>
        <end position="91"/>
    </location>
</feature>
<evidence type="ECO:0000256" key="8">
    <source>
        <dbReference type="ARBA" id="ARBA00023136"/>
    </source>
</evidence>